<evidence type="ECO:0000256" key="4">
    <source>
        <dbReference type="ARBA" id="ARBA00022475"/>
    </source>
</evidence>
<dbReference type="PANTHER" id="PTHR42643:SF24">
    <property type="entry name" value="IONOTROPIC RECEPTOR 60A"/>
    <property type="match status" value="1"/>
</dbReference>
<dbReference type="InterPro" id="IPR052192">
    <property type="entry name" value="Insect_Ionotropic_Sensory_Rcpt"/>
</dbReference>
<feature type="domain" description="Ionotropic glutamate receptor L-glutamate and glycine-binding" evidence="16">
    <location>
        <begin position="853"/>
        <end position="931"/>
    </location>
</feature>
<dbReference type="InterPro" id="IPR019594">
    <property type="entry name" value="Glu/Gly-bd"/>
</dbReference>
<feature type="transmembrane region" description="Helical" evidence="13">
    <location>
        <begin position="357"/>
        <end position="376"/>
    </location>
</feature>
<name>A0ABQ8J5L2_DERPT</name>
<feature type="transmembrane region" description="Helical" evidence="13">
    <location>
        <begin position="949"/>
        <end position="968"/>
    </location>
</feature>
<feature type="transmembrane region" description="Helical" evidence="13">
    <location>
        <begin position="420"/>
        <end position="438"/>
    </location>
</feature>
<accession>A0ABQ8J5L2</accession>
<proteinExistence type="inferred from homology"/>
<keyword evidence="5 13" id="KW-0812">Transmembrane</keyword>
<evidence type="ECO:0000256" key="2">
    <source>
        <dbReference type="ARBA" id="ARBA00008685"/>
    </source>
</evidence>
<evidence type="ECO:0000256" key="8">
    <source>
        <dbReference type="ARBA" id="ARBA00023136"/>
    </source>
</evidence>
<keyword evidence="10" id="KW-0325">Glycoprotein</keyword>
<keyword evidence="9 17" id="KW-0675">Receptor</keyword>
<evidence type="ECO:0000256" key="14">
    <source>
        <dbReference type="SAM" id="SignalP"/>
    </source>
</evidence>
<evidence type="ECO:0000313" key="17">
    <source>
        <dbReference type="EMBL" id="KAH9417792.1"/>
    </source>
</evidence>
<keyword evidence="11" id="KW-1071">Ligand-gated ion channel</keyword>
<reference evidence="17 18" key="2">
    <citation type="journal article" date="2022" name="Mol. Biol. Evol.">
        <title>Comparative Genomics Reveals Insights into the Divergent Evolution of Astigmatic Mites and Household Pest Adaptations.</title>
        <authorList>
            <person name="Xiong Q."/>
            <person name="Wan A.T."/>
            <person name="Liu X."/>
            <person name="Fung C.S."/>
            <person name="Xiao X."/>
            <person name="Malainual N."/>
            <person name="Hou J."/>
            <person name="Wang L."/>
            <person name="Wang M."/>
            <person name="Yang K.Y."/>
            <person name="Cui Y."/>
            <person name="Leung E.L."/>
            <person name="Nong W."/>
            <person name="Shin S.K."/>
            <person name="Au S.W."/>
            <person name="Jeong K.Y."/>
            <person name="Chew F.T."/>
            <person name="Hui J.H."/>
            <person name="Leung T.F."/>
            <person name="Tungtrongchitr A."/>
            <person name="Zhong N."/>
            <person name="Liu Z."/>
            <person name="Tsui S.K."/>
        </authorList>
    </citation>
    <scope>NUCLEOTIDE SEQUENCE [LARGE SCALE GENOMIC DNA]</scope>
    <source>
        <strain evidence="17">Derp</strain>
    </source>
</reference>
<keyword evidence="7" id="KW-0406">Ion transport</keyword>
<dbReference type="InterPro" id="IPR001320">
    <property type="entry name" value="Iontro_rcpt_C"/>
</dbReference>
<comment type="similarity">
    <text evidence="2">Belongs to the glutamate-gated ion channel (TC 1.A.10.1) family.</text>
</comment>
<evidence type="ECO:0000256" key="3">
    <source>
        <dbReference type="ARBA" id="ARBA00022448"/>
    </source>
</evidence>
<evidence type="ECO:0000259" key="15">
    <source>
        <dbReference type="Pfam" id="PF00060"/>
    </source>
</evidence>
<dbReference type="Proteomes" id="UP000887458">
    <property type="component" value="Unassembled WGS sequence"/>
</dbReference>
<evidence type="ECO:0000256" key="9">
    <source>
        <dbReference type="ARBA" id="ARBA00023170"/>
    </source>
</evidence>
<dbReference type="Gene3D" id="1.10.287.70">
    <property type="match status" value="1"/>
</dbReference>
<keyword evidence="18" id="KW-1185">Reference proteome</keyword>
<feature type="signal peptide" evidence="14">
    <location>
        <begin position="1"/>
        <end position="30"/>
    </location>
</feature>
<evidence type="ECO:0000256" key="1">
    <source>
        <dbReference type="ARBA" id="ARBA00004651"/>
    </source>
</evidence>
<keyword evidence="14" id="KW-0732">Signal</keyword>
<dbReference type="Gene3D" id="3.40.190.10">
    <property type="entry name" value="Periplasmic binding protein-like II"/>
    <property type="match status" value="4"/>
</dbReference>
<evidence type="ECO:0000256" key="6">
    <source>
        <dbReference type="ARBA" id="ARBA00022989"/>
    </source>
</evidence>
<dbReference type="PANTHER" id="PTHR42643">
    <property type="entry name" value="IONOTROPIC RECEPTOR 20A-RELATED"/>
    <property type="match status" value="1"/>
</dbReference>
<comment type="subcellular location">
    <subcellularLocation>
        <location evidence="1">Cell membrane</location>
        <topology evidence="1">Multi-pass membrane protein</topology>
    </subcellularLocation>
</comment>
<keyword evidence="3" id="KW-0813">Transport</keyword>
<evidence type="ECO:0000256" key="10">
    <source>
        <dbReference type="ARBA" id="ARBA00023180"/>
    </source>
</evidence>
<keyword evidence="12" id="KW-0407">Ion channel</keyword>
<evidence type="ECO:0000313" key="18">
    <source>
        <dbReference type="Proteomes" id="UP000887458"/>
    </source>
</evidence>
<gene>
    <name evidence="17" type="primary">GRIK5_2</name>
    <name evidence="17" type="ORF">DERP_013567</name>
</gene>
<dbReference type="Pfam" id="PF00060">
    <property type="entry name" value="Lig_chan"/>
    <property type="match status" value="1"/>
</dbReference>
<dbReference type="EMBL" id="NJHN03000073">
    <property type="protein sequence ID" value="KAH9417792.1"/>
    <property type="molecule type" value="Genomic_DNA"/>
</dbReference>
<evidence type="ECO:0000256" key="12">
    <source>
        <dbReference type="ARBA" id="ARBA00023303"/>
    </source>
</evidence>
<reference evidence="17 18" key="1">
    <citation type="journal article" date="2018" name="J. Allergy Clin. Immunol.">
        <title>High-quality assembly of Dermatophagoides pteronyssinus genome and transcriptome reveals a wide range of novel allergens.</title>
        <authorList>
            <person name="Liu X.Y."/>
            <person name="Yang K.Y."/>
            <person name="Wang M.Q."/>
            <person name="Kwok J.S."/>
            <person name="Zeng X."/>
            <person name="Yang Z."/>
            <person name="Xiao X.J."/>
            <person name="Lau C.P."/>
            <person name="Li Y."/>
            <person name="Huang Z.M."/>
            <person name="Ba J.G."/>
            <person name="Yim A.K."/>
            <person name="Ouyang C.Y."/>
            <person name="Ngai S.M."/>
            <person name="Chan T.F."/>
            <person name="Leung E.L."/>
            <person name="Liu L."/>
            <person name="Liu Z.G."/>
            <person name="Tsui S.K."/>
        </authorList>
    </citation>
    <scope>NUCLEOTIDE SEQUENCE [LARGE SCALE GENOMIC DNA]</scope>
    <source>
        <strain evidence="17">Derp</strain>
    </source>
</reference>
<keyword evidence="8 13" id="KW-0472">Membrane</keyword>
<dbReference type="Pfam" id="PF10613">
    <property type="entry name" value="Lig_chan-Glu_bd"/>
    <property type="match status" value="2"/>
</dbReference>
<sequence length="1271" mass="149819">MIRIINQSSSLLYFSKILLLLSFIIISVNCIQSSKQFVHFYGDQNLQSYLNDLCNNFEMKKLYIIIVDNNHNNHSWKNNDLNLKTFFNNNNCPYDYFDSFESTQISINNDQKYRYRKVLILIDSLSSIHTNISELFELSQNIYLDCINCVPMIFLLRYEIKFLYDWLSDSIRWLNQRFRCTIISFYDESIEQVLHLRPIINGCLELNEIYWPKTEQDFNRLRISSSRCDLNQTLINIVINDFNPYSDILYHENYIEFGPCIEKNLIELLIEKTNFRYRLIDGFQNWGKYENGVWTGSVNHLINGSADLAIGGFSITYDRSLFIDYSEVRMVDEIAFISRIPKLRSRSWLVLEPFSHLLWFTMIIVFIIVSYVLYFISKWEINHNYNHKNISLSYRSIWLKLLAIIVNQHAHVVMKTTLKQRMILIGWIVGNMVLVIAYSTEYYAFLALPQYDDPLLTKNDLIKVTQKMDHYLFTLDGSIVMNLKNIESDDFKIIGANLAQNERFNVAQLEEGFDRIVQDSRFILIESRAAFKFLLKTYAQKAMLISNDILANDFLTVGFTRRSPIFDSFNSIKMFVYKIQLWMTIFIIINTFNQLKCFTVFNPYFIGDQSFGQYLRDSCQAIHNHNDFHLNLVENFNFSNITSSSMTQISSVRKFLQQIDCSFKHLANIDSKNLLIQLNKHAELIENYGLLCIIDLLHQSIDLNQYEFFQMIRSLEYVHVQCIDCYPLIILIHPQLLQQLIKWLIDSFDLFDQRFRFTIVLNDYSLDNDDQNGQQVIHVRPILDGCYLLNNVYHPQTVNDFNRMKISFRNCNFNQTLIKIAVNNVIPICSIKKQQQINGNGTIDMDLNHSLDLRLLKILAKRWNFSYQFIDSQQDWGTFENNIWTGSIGLIKNKTVDMGMCGISHTYSRSLIVDFSFSTFIDSIGFLTKFPEKLSRKWLLFQSFPLQNWLTILLSYIFVWIFLYLIDCKIYPWLRMNRYQSSRSKKKKKNLSISLKLTAIYLNRAIKFDHPEPISMRITYFCTMFSMMIVLMLFPAAYYLQLNTAHYAKHIDTVDDIVDLVKQGTHTLIAQRSSEIMNFIKNLQPENGPLYLINENINQKKHIEVLDDISGLDLVQSNSKYIFISHKLILYYLQRAYAVKSVWIGTQPLQMDMVAFSFPKHSPLFKPISYQILIIHERGLYLKWIRDVYRSTKLANKPSYLEAIRFQRRFRKWSLSSTIISTSSPPSFDRFLSLDLDDYEAIIHSWTLGLIISDIKKILIHLLVIKQYGII</sequence>
<comment type="caution">
    <text evidence="17">The sequence shown here is derived from an EMBL/GenBank/DDBJ whole genome shotgun (WGS) entry which is preliminary data.</text>
</comment>
<feature type="transmembrane region" description="Helical" evidence="13">
    <location>
        <begin position="1018"/>
        <end position="1040"/>
    </location>
</feature>
<feature type="chain" id="PRO_5046025396" evidence="14">
    <location>
        <begin position="31"/>
        <end position="1271"/>
    </location>
</feature>
<keyword evidence="6 13" id="KW-1133">Transmembrane helix</keyword>
<organism evidence="17 18">
    <name type="scientific">Dermatophagoides pteronyssinus</name>
    <name type="common">European house dust mite</name>
    <dbReference type="NCBI Taxonomy" id="6956"/>
    <lineage>
        <taxon>Eukaryota</taxon>
        <taxon>Metazoa</taxon>
        <taxon>Ecdysozoa</taxon>
        <taxon>Arthropoda</taxon>
        <taxon>Chelicerata</taxon>
        <taxon>Arachnida</taxon>
        <taxon>Acari</taxon>
        <taxon>Acariformes</taxon>
        <taxon>Sarcoptiformes</taxon>
        <taxon>Astigmata</taxon>
        <taxon>Psoroptidia</taxon>
        <taxon>Analgoidea</taxon>
        <taxon>Pyroglyphidae</taxon>
        <taxon>Dermatophagoidinae</taxon>
        <taxon>Dermatophagoides</taxon>
    </lineage>
</organism>
<feature type="domain" description="Ionotropic glutamate receptor L-glutamate and glycine-binding" evidence="16">
    <location>
        <begin position="263"/>
        <end position="339"/>
    </location>
</feature>
<evidence type="ECO:0000256" key="11">
    <source>
        <dbReference type="ARBA" id="ARBA00023286"/>
    </source>
</evidence>
<evidence type="ECO:0000259" key="16">
    <source>
        <dbReference type="Pfam" id="PF10613"/>
    </source>
</evidence>
<evidence type="ECO:0000256" key="5">
    <source>
        <dbReference type="ARBA" id="ARBA00022692"/>
    </source>
</evidence>
<dbReference type="SUPFAM" id="SSF53850">
    <property type="entry name" value="Periplasmic binding protein-like II"/>
    <property type="match status" value="2"/>
</dbReference>
<protein>
    <submittedName>
        <fullName evidence="17">Glutamate receptor ionotropic, kainate 5</fullName>
    </submittedName>
</protein>
<evidence type="ECO:0000256" key="13">
    <source>
        <dbReference type="SAM" id="Phobius"/>
    </source>
</evidence>
<evidence type="ECO:0000256" key="7">
    <source>
        <dbReference type="ARBA" id="ARBA00023065"/>
    </source>
</evidence>
<feature type="domain" description="Ionotropic glutamate receptor C-terminal" evidence="15">
    <location>
        <begin position="358"/>
        <end position="543"/>
    </location>
</feature>
<keyword evidence="4" id="KW-1003">Cell membrane</keyword>